<comment type="subcellular location">
    <subcellularLocation>
        <location evidence="1 9">Bacterial flagellum basal body</location>
    </subcellularLocation>
    <subcellularLocation>
        <location evidence="2">Cell membrane</location>
        <topology evidence="2">Multi-pass membrane protein</topology>
    </subcellularLocation>
</comment>
<reference evidence="14 15" key="1">
    <citation type="submission" date="2021-01" db="EMBL/GenBank/DDBJ databases">
        <title>Genomic Encyclopedia of Type Strains, Phase IV (KMG-IV): sequencing the most valuable type-strain genomes for metagenomic binning, comparative biology and taxonomic classification.</title>
        <authorList>
            <person name="Goeker M."/>
        </authorList>
    </citation>
    <scope>NUCLEOTIDE SEQUENCE [LARGE SCALE GENOMIC DNA]</scope>
    <source>
        <strain evidence="14 15">DSM 25540</strain>
    </source>
</reference>
<evidence type="ECO:0000256" key="2">
    <source>
        <dbReference type="ARBA" id="ARBA00004651"/>
    </source>
</evidence>
<evidence type="ECO:0000259" key="12">
    <source>
        <dbReference type="Pfam" id="PF01514"/>
    </source>
</evidence>
<dbReference type="PANTHER" id="PTHR30046:SF0">
    <property type="entry name" value="FLAGELLAR M-RING PROTEIN"/>
    <property type="match status" value="1"/>
</dbReference>
<name>A0ABS2PB18_9BACL</name>
<dbReference type="InterPro" id="IPR043427">
    <property type="entry name" value="YscJ/FliF"/>
</dbReference>
<feature type="compositionally biased region" description="Basic and acidic residues" evidence="10">
    <location>
        <begin position="496"/>
        <end position="509"/>
    </location>
</feature>
<evidence type="ECO:0000256" key="11">
    <source>
        <dbReference type="SAM" id="Phobius"/>
    </source>
</evidence>
<keyword evidence="6 11" id="KW-1133">Transmembrane helix</keyword>
<feature type="region of interest" description="Disordered" evidence="10">
    <location>
        <begin position="486"/>
        <end position="509"/>
    </location>
</feature>
<evidence type="ECO:0000256" key="8">
    <source>
        <dbReference type="ARBA" id="ARBA00023143"/>
    </source>
</evidence>
<feature type="transmembrane region" description="Helical" evidence="11">
    <location>
        <begin position="445"/>
        <end position="465"/>
    </location>
</feature>
<keyword evidence="15" id="KW-1185">Reference proteome</keyword>
<keyword evidence="5 11" id="KW-0812">Transmembrane</keyword>
<evidence type="ECO:0000256" key="10">
    <source>
        <dbReference type="SAM" id="MobiDB-lite"/>
    </source>
</evidence>
<feature type="domain" description="Flagellar M-ring N-terminal" evidence="12">
    <location>
        <begin position="47"/>
        <end position="219"/>
    </location>
</feature>
<accession>A0ABS2PB18</accession>
<evidence type="ECO:0000313" key="14">
    <source>
        <dbReference type="EMBL" id="MBM7632589.1"/>
    </source>
</evidence>
<feature type="domain" description="Flagellar M-ring C-terminal" evidence="13">
    <location>
        <begin position="260"/>
        <end position="400"/>
    </location>
</feature>
<organism evidence="14 15">
    <name type="scientific">Geomicrobium sediminis</name>
    <dbReference type="NCBI Taxonomy" id="1347788"/>
    <lineage>
        <taxon>Bacteria</taxon>
        <taxon>Bacillati</taxon>
        <taxon>Bacillota</taxon>
        <taxon>Bacilli</taxon>
        <taxon>Bacillales</taxon>
        <taxon>Geomicrobium</taxon>
    </lineage>
</organism>
<evidence type="ECO:0000259" key="13">
    <source>
        <dbReference type="Pfam" id="PF08345"/>
    </source>
</evidence>
<dbReference type="PRINTS" id="PR01009">
    <property type="entry name" value="FLGMRINGFLIF"/>
</dbReference>
<keyword evidence="7 11" id="KW-0472">Membrane</keyword>
<protein>
    <recommendedName>
        <fullName evidence="9">Flagellar M-ring protein</fullName>
    </recommendedName>
</protein>
<evidence type="ECO:0000256" key="3">
    <source>
        <dbReference type="ARBA" id="ARBA00007971"/>
    </source>
</evidence>
<evidence type="ECO:0000256" key="6">
    <source>
        <dbReference type="ARBA" id="ARBA00022989"/>
    </source>
</evidence>
<keyword evidence="14" id="KW-0282">Flagellum</keyword>
<dbReference type="Gene3D" id="3.30.300.30">
    <property type="match status" value="1"/>
</dbReference>
<dbReference type="InterPro" id="IPR013556">
    <property type="entry name" value="Flag_M-ring_C"/>
</dbReference>
<dbReference type="Pfam" id="PF01514">
    <property type="entry name" value="YscJ_FliF"/>
    <property type="match status" value="1"/>
</dbReference>
<evidence type="ECO:0000256" key="4">
    <source>
        <dbReference type="ARBA" id="ARBA00022475"/>
    </source>
</evidence>
<keyword evidence="14" id="KW-0969">Cilium</keyword>
<evidence type="ECO:0000256" key="1">
    <source>
        <dbReference type="ARBA" id="ARBA00004117"/>
    </source>
</evidence>
<keyword evidence="8 9" id="KW-0975">Bacterial flagellum</keyword>
<dbReference type="InterPro" id="IPR006182">
    <property type="entry name" value="FliF_N_dom"/>
</dbReference>
<proteinExistence type="inferred from homology"/>
<feature type="transmembrane region" description="Helical" evidence="11">
    <location>
        <begin position="26"/>
        <end position="46"/>
    </location>
</feature>
<dbReference type="PANTHER" id="PTHR30046">
    <property type="entry name" value="FLAGELLAR M-RING PROTEIN"/>
    <property type="match status" value="1"/>
</dbReference>
<comment type="function">
    <text evidence="9">The M ring may be actively involved in energy transduction.</text>
</comment>
<evidence type="ECO:0000313" key="15">
    <source>
        <dbReference type="Proteomes" id="UP000741863"/>
    </source>
</evidence>
<gene>
    <name evidence="14" type="ORF">JOD17_001683</name>
</gene>
<keyword evidence="4" id="KW-1003">Cell membrane</keyword>
<evidence type="ECO:0000256" key="5">
    <source>
        <dbReference type="ARBA" id="ARBA00022692"/>
    </source>
</evidence>
<comment type="caution">
    <text evidence="14">The sequence shown here is derived from an EMBL/GenBank/DDBJ whole genome shotgun (WGS) entry which is preliminary data.</text>
</comment>
<dbReference type="InterPro" id="IPR045851">
    <property type="entry name" value="AMP-bd_C_sf"/>
</dbReference>
<sequence length="524" mass="58930">MNERLIQYRDKITGFWTSKTRKEQGIFVASFVLILVVIMLIIFFTFRTSYAPLYSNMSVSETGQIKETLDSRGVPNEIRDNGTTIFVPEELVDNIKVELAAEGLPATGSITYDDFRDSLGFGMTDNEFSVMEKAAMQSELETLIQTIDGVQGATVMIQLPEETIWLSDEEGTAQASVVVTLAPGMTLDQGNVQALYNLVSKSIPNLPTDNIVITDQLFNSYFYESQEGMQNMQAYDQQREVRRTIENDLQQRLQQMLGLMMGQDKVVVSVTADVDFTQEYREEELIEPVDEDATEGIAISAERVSEYYEGQAPNDEGVAGTGEDDIANYPGVVAGGDGDYERMEDRINYDVNRIHRQIQESPYKIRDLGVQVVVEPPVADDPMSLPPQALSEIESMLESVVMTSIDQPLLEEMDGTVSEKILVTSQPLYGKADTEPTSSFTIPTWAYVVTAVGIIALVIGIVLLLRRNREEYEEVEELTYDEEIEEIPTEDLTPSAERKKKLEQLARERPEEFSKLLRTWLSED</sequence>
<dbReference type="PIRSF" id="PIRSF004862">
    <property type="entry name" value="FliF"/>
    <property type="match status" value="1"/>
</dbReference>
<evidence type="ECO:0000256" key="9">
    <source>
        <dbReference type="PIRNR" id="PIRNR004862"/>
    </source>
</evidence>
<dbReference type="InterPro" id="IPR000067">
    <property type="entry name" value="FlgMring_FliF"/>
</dbReference>
<evidence type="ECO:0000256" key="7">
    <source>
        <dbReference type="ARBA" id="ARBA00023136"/>
    </source>
</evidence>
<dbReference type="NCBIfam" id="TIGR00206">
    <property type="entry name" value="fliF"/>
    <property type="match status" value="1"/>
</dbReference>
<dbReference type="EMBL" id="JAFBEC010000004">
    <property type="protein sequence ID" value="MBM7632589.1"/>
    <property type="molecule type" value="Genomic_DNA"/>
</dbReference>
<dbReference type="RefSeq" id="WP_204696903.1">
    <property type="nucleotide sequence ID" value="NZ_JAFBEC010000004.1"/>
</dbReference>
<dbReference type="Pfam" id="PF08345">
    <property type="entry name" value="YscJ_FliF_C"/>
    <property type="match status" value="1"/>
</dbReference>
<dbReference type="Proteomes" id="UP000741863">
    <property type="component" value="Unassembled WGS sequence"/>
</dbReference>
<comment type="similarity">
    <text evidence="3 9">Belongs to the FliF family.</text>
</comment>
<keyword evidence="14" id="KW-0966">Cell projection</keyword>